<protein>
    <recommendedName>
        <fullName evidence="1">GINS subunit domain-containing protein</fullName>
    </recommendedName>
</protein>
<evidence type="ECO:0000313" key="2">
    <source>
        <dbReference type="EMBL" id="HFW32737.1"/>
    </source>
</evidence>
<feature type="domain" description="GINS subunit" evidence="1">
    <location>
        <begin position="45"/>
        <end position="114"/>
    </location>
</feature>
<proteinExistence type="predicted"/>
<sequence length="182" mass="21338">MNLDELLLFIEKNRTQLSKIDEDFYEKLRDRIAELEEMKSSAEEDFLFRYEDEIRTLKRLQRKIFELRTGKIISAAWAEVCGQQFSGDVENMCSDERAFFKRLIEIIKEFKYSILEGERKKAGDRVLLRIKKDVEIQGADGKTYKLRREDVVTIPQLNADALIKGGIAERIEVKEDEIPQKG</sequence>
<dbReference type="Gene3D" id="1.20.58.1030">
    <property type="match status" value="1"/>
</dbReference>
<gene>
    <name evidence="2" type="ORF">ENW66_07315</name>
</gene>
<dbReference type="AlphaFoldDB" id="A0A7C3MB59"/>
<accession>A0A7C3MB59</accession>
<comment type="caution">
    <text evidence="2">The sequence shown here is derived from an EMBL/GenBank/DDBJ whole genome shotgun (WGS) entry which is preliminary data.</text>
</comment>
<evidence type="ECO:0000259" key="1">
    <source>
        <dbReference type="Pfam" id="PF05916"/>
    </source>
</evidence>
<dbReference type="CDD" id="cd11714">
    <property type="entry name" value="GINS_A_archaea"/>
    <property type="match status" value="1"/>
</dbReference>
<dbReference type="Pfam" id="PF05916">
    <property type="entry name" value="Sld5"/>
    <property type="match status" value="1"/>
</dbReference>
<dbReference type="InterPro" id="IPR021151">
    <property type="entry name" value="GINS_A"/>
</dbReference>
<dbReference type="EMBL" id="DTLB01000042">
    <property type="protein sequence ID" value="HFW32737.1"/>
    <property type="molecule type" value="Genomic_DNA"/>
</dbReference>
<dbReference type="Gene3D" id="3.40.5.50">
    <property type="match status" value="1"/>
</dbReference>
<name>A0A7C3MB59_ARCFL</name>
<organism evidence="2">
    <name type="scientific">Archaeoglobus fulgidus</name>
    <dbReference type="NCBI Taxonomy" id="2234"/>
    <lineage>
        <taxon>Archaea</taxon>
        <taxon>Methanobacteriati</taxon>
        <taxon>Methanobacteriota</taxon>
        <taxon>Archaeoglobi</taxon>
        <taxon>Archaeoglobales</taxon>
        <taxon>Archaeoglobaceae</taxon>
        <taxon>Archaeoglobus</taxon>
    </lineage>
</organism>
<reference evidence="2" key="1">
    <citation type="journal article" date="2020" name="mSystems">
        <title>Genome- and Community-Level Interaction Insights into Carbon Utilization and Element Cycling Functions of Hydrothermarchaeota in Hydrothermal Sediment.</title>
        <authorList>
            <person name="Zhou Z."/>
            <person name="Liu Y."/>
            <person name="Xu W."/>
            <person name="Pan J."/>
            <person name="Luo Z.H."/>
            <person name="Li M."/>
        </authorList>
    </citation>
    <scope>NUCLEOTIDE SEQUENCE [LARGE SCALE GENOMIC DNA]</scope>
    <source>
        <strain evidence="2">SpSt-87</strain>
    </source>
</reference>